<name>A0A5J5DIS9_9PERO</name>
<evidence type="ECO:0000313" key="2">
    <source>
        <dbReference type="Proteomes" id="UP000327493"/>
    </source>
</evidence>
<dbReference type="AlphaFoldDB" id="A0A5J5DIS9"/>
<organism evidence="1 2">
    <name type="scientific">Etheostoma spectabile</name>
    <name type="common">orangethroat darter</name>
    <dbReference type="NCBI Taxonomy" id="54343"/>
    <lineage>
        <taxon>Eukaryota</taxon>
        <taxon>Metazoa</taxon>
        <taxon>Chordata</taxon>
        <taxon>Craniata</taxon>
        <taxon>Vertebrata</taxon>
        <taxon>Euteleostomi</taxon>
        <taxon>Actinopterygii</taxon>
        <taxon>Neopterygii</taxon>
        <taxon>Teleostei</taxon>
        <taxon>Neoteleostei</taxon>
        <taxon>Acanthomorphata</taxon>
        <taxon>Eupercaria</taxon>
        <taxon>Perciformes</taxon>
        <taxon>Percoidei</taxon>
        <taxon>Percidae</taxon>
        <taxon>Etheostomatinae</taxon>
        <taxon>Etheostoma</taxon>
    </lineage>
</organism>
<dbReference type="EMBL" id="VOFY01000004">
    <property type="protein sequence ID" value="KAA8593294.1"/>
    <property type="molecule type" value="Genomic_DNA"/>
</dbReference>
<gene>
    <name evidence="1" type="ORF">FQN60_009410</name>
</gene>
<reference evidence="1 2" key="1">
    <citation type="submission" date="2019-08" db="EMBL/GenBank/DDBJ databases">
        <title>A chromosome-level genome assembly, high-density linkage maps, and genome scans reveal the genomic architecture of hybrid incompatibilities underlying speciation via character displacement in darters (Percidae: Etheostominae).</title>
        <authorList>
            <person name="Moran R.L."/>
            <person name="Catchen J.M."/>
            <person name="Fuller R.C."/>
        </authorList>
    </citation>
    <scope>NUCLEOTIDE SEQUENCE [LARGE SCALE GENOMIC DNA]</scope>
    <source>
        <strain evidence="1">EspeVRDwgs_2016</strain>
        <tissue evidence="1">Muscle</tissue>
    </source>
</reference>
<proteinExistence type="predicted"/>
<comment type="caution">
    <text evidence="1">The sequence shown here is derived from an EMBL/GenBank/DDBJ whole genome shotgun (WGS) entry which is preliminary data.</text>
</comment>
<evidence type="ECO:0000313" key="1">
    <source>
        <dbReference type="EMBL" id="KAA8593294.1"/>
    </source>
</evidence>
<accession>A0A5J5DIS9</accession>
<sequence>MSREWELSSSSERSTALRLNPTGQARSCWVSTMSTVERDEAVASQSKPKIDRAVERLVFWLASSHHGDRNLENSGKPSADIVSARGLDCPLDRNESLLVSENPLPRLVLNLLMQLQSLAQREIIDMKITQSDEERRMW</sequence>
<dbReference type="Proteomes" id="UP000327493">
    <property type="component" value="Chromosome 4"/>
</dbReference>
<keyword evidence="2" id="KW-1185">Reference proteome</keyword>
<protein>
    <submittedName>
        <fullName evidence="1">Uncharacterized protein</fullName>
    </submittedName>
</protein>